<dbReference type="PANTHER" id="PTHR30537:SF74">
    <property type="entry name" value="HTH-TYPE TRANSCRIPTIONAL REGULATOR TRPI"/>
    <property type="match status" value="1"/>
</dbReference>
<name>A0ABT3KJ41_9GAMM</name>
<accession>A0ABT3KJ41</accession>
<keyword evidence="2" id="KW-0805">Transcription regulation</keyword>
<comment type="similarity">
    <text evidence="1">Belongs to the LysR transcriptional regulatory family.</text>
</comment>
<gene>
    <name evidence="6" type="ORF">ONZ52_17230</name>
</gene>
<sequence length="311" mass="34704">MKTDKSTLSRLPLQSLRHLEAVVRLGSFEAAARELSVTPGAVSQQIRRLEDRLEVALFQRLGNRSKANHIAVELAKALQAAFLMIEEAIETNIGHKERSSVQIHLYQTWANRWLIPRIETFAQSHPDISVEFETGVVLPQSDYDLALSMSLEIPSDTEKSPLFTPHLCPVCTPAMADRIQTAEDILSLPRIASSNRLDDWGTWLKAANLSSDERKPIMVFPNSTLVYEAALSGAGVAIAQLELVLADLESGRLVRPSSIVTNHIHPINLVRRTGFRVSPAIAQFTDWLTKEATVLRDRTEAYLRQSHSDLK</sequence>
<dbReference type="InterPro" id="IPR005119">
    <property type="entry name" value="LysR_subst-bd"/>
</dbReference>
<feature type="domain" description="HTH lysR-type" evidence="5">
    <location>
        <begin position="11"/>
        <end position="68"/>
    </location>
</feature>
<evidence type="ECO:0000313" key="6">
    <source>
        <dbReference type="EMBL" id="MCW4630579.1"/>
    </source>
</evidence>
<dbReference type="Pfam" id="PF03466">
    <property type="entry name" value="LysR_substrate"/>
    <property type="match status" value="1"/>
</dbReference>
<dbReference type="SUPFAM" id="SSF46785">
    <property type="entry name" value="Winged helix' DNA-binding domain"/>
    <property type="match status" value="1"/>
</dbReference>
<evidence type="ECO:0000256" key="3">
    <source>
        <dbReference type="ARBA" id="ARBA00023125"/>
    </source>
</evidence>
<keyword evidence="3" id="KW-0238">DNA-binding</keyword>
<dbReference type="EMBL" id="JAPEUL010000009">
    <property type="protein sequence ID" value="MCW4630579.1"/>
    <property type="molecule type" value="Genomic_DNA"/>
</dbReference>
<evidence type="ECO:0000313" key="7">
    <source>
        <dbReference type="Proteomes" id="UP001431181"/>
    </source>
</evidence>
<dbReference type="InterPro" id="IPR058163">
    <property type="entry name" value="LysR-type_TF_proteobact-type"/>
</dbReference>
<dbReference type="PRINTS" id="PR00039">
    <property type="entry name" value="HTHLYSR"/>
</dbReference>
<dbReference type="Proteomes" id="UP001431181">
    <property type="component" value="Unassembled WGS sequence"/>
</dbReference>
<dbReference type="InterPro" id="IPR000847">
    <property type="entry name" value="LysR_HTH_N"/>
</dbReference>
<keyword evidence="7" id="KW-1185">Reference proteome</keyword>
<dbReference type="PROSITE" id="PS50931">
    <property type="entry name" value="HTH_LYSR"/>
    <property type="match status" value="1"/>
</dbReference>
<protein>
    <submittedName>
        <fullName evidence="6">LysR substrate-binding domain-containing protein</fullName>
    </submittedName>
</protein>
<evidence type="ECO:0000259" key="5">
    <source>
        <dbReference type="PROSITE" id="PS50931"/>
    </source>
</evidence>
<dbReference type="InterPro" id="IPR036390">
    <property type="entry name" value="WH_DNA-bd_sf"/>
</dbReference>
<keyword evidence="4" id="KW-0804">Transcription</keyword>
<evidence type="ECO:0000256" key="2">
    <source>
        <dbReference type="ARBA" id="ARBA00023015"/>
    </source>
</evidence>
<dbReference type="InterPro" id="IPR036388">
    <property type="entry name" value="WH-like_DNA-bd_sf"/>
</dbReference>
<organism evidence="6 7">
    <name type="scientific">Marinomonas rhodophyticola</name>
    <dbReference type="NCBI Taxonomy" id="2992803"/>
    <lineage>
        <taxon>Bacteria</taxon>
        <taxon>Pseudomonadati</taxon>
        <taxon>Pseudomonadota</taxon>
        <taxon>Gammaproteobacteria</taxon>
        <taxon>Oceanospirillales</taxon>
        <taxon>Oceanospirillaceae</taxon>
        <taxon>Marinomonas</taxon>
    </lineage>
</organism>
<proteinExistence type="inferred from homology"/>
<evidence type="ECO:0000256" key="4">
    <source>
        <dbReference type="ARBA" id="ARBA00023163"/>
    </source>
</evidence>
<dbReference type="Pfam" id="PF00126">
    <property type="entry name" value="HTH_1"/>
    <property type="match status" value="1"/>
</dbReference>
<dbReference type="RefSeq" id="WP_265219922.1">
    <property type="nucleotide sequence ID" value="NZ_JAPEUL010000009.1"/>
</dbReference>
<dbReference type="Gene3D" id="1.10.10.10">
    <property type="entry name" value="Winged helix-like DNA-binding domain superfamily/Winged helix DNA-binding domain"/>
    <property type="match status" value="1"/>
</dbReference>
<dbReference type="Gene3D" id="3.40.190.10">
    <property type="entry name" value="Periplasmic binding protein-like II"/>
    <property type="match status" value="2"/>
</dbReference>
<dbReference type="SUPFAM" id="SSF53850">
    <property type="entry name" value="Periplasmic binding protein-like II"/>
    <property type="match status" value="1"/>
</dbReference>
<comment type="caution">
    <text evidence="6">The sequence shown here is derived from an EMBL/GenBank/DDBJ whole genome shotgun (WGS) entry which is preliminary data.</text>
</comment>
<dbReference type="PANTHER" id="PTHR30537">
    <property type="entry name" value="HTH-TYPE TRANSCRIPTIONAL REGULATOR"/>
    <property type="match status" value="1"/>
</dbReference>
<reference evidence="6" key="1">
    <citation type="submission" date="2022-11" db="EMBL/GenBank/DDBJ databases">
        <title>Marinomonas sp. nov., isolated from marine algae.</title>
        <authorList>
            <person name="Choi D.G."/>
            <person name="Kim J.M."/>
            <person name="Lee J.K."/>
            <person name="Baek J.H."/>
            <person name="Jeon C.O."/>
        </authorList>
    </citation>
    <scope>NUCLEOTIDE SEQUENCE</scope>
    <source>
        <strain evidence="6">KJ51-3</strain>
    </source>
</reference>
<evidence type="ECO:0000256" key="1">
    <source>
        <dbReference type="ARBA" id="ARBA00009437"/>
    </source>
</evidence>